<proteinExistence type="predicted"/>
<feature type="domain" description="DUF418" evidence="3">
    <location>
        <begin position="249"/>
        <end position="421"/>
    </location>
</feature>
<organism evidence="4 5">
    <name type="scientific">Nocardiopsis mwathae</name>
    <dbReference type="NCBI Taxonomy" id="1472723"/>
    <lineage>
        <taxon>Bacteria</taxon>
        <taxon>Bacillati</taxon>
        <taxon>Actinomycetota</taxon>
        <taxon>Actinomycetes</taxon>
        <taxon>Streptosporangiales</taxon>
        <taxon>Nocardiopsidaceae</taxon>
        <taxon>Nocardiopsis</taxon>
    </lineage>
</organism>
<name>A0A7W9YN54_9ACTN</name>
<dbReference type="AlphaFoldDB" id="A0A7W9YN54"/>
<feature type="transmembrane region" description="Helical" evidence="2">
    <location>
        <begin position="87"/>
        <end position="105"/>
    </location>
</feature>
<dbReference type="Pfam" id="PF04235">
    <property type="entry name" value="DUF418"/>
    <property type="match status" value="1"/>
</dbReference>
<comment type="caution">
    <text evidence="4">The sequence shown here is derived from an EMBL/GenBank/DDBJ whole genome shotgun (WGS) entry which is preliminary data.</text>
</comment>
<dbReference type="InterPro" id="IPR007349">
    <property type="entry name" value="DUF418"/>
</dbReference>
<dbReference type="InterPro" id="IPR052529">
    <property type="entry name" value="Bact_Transport_Assoc"/>
</dbReference>
<dbReference type="PANTHER" id="PTHR30590:SF2">
    <property type="entry name" value="INNER MEMBRANE PROTEIN"/>
    <property type="match status" value="1"/>
</dbReference>
<sequence>MRRSTDPADQRRHPARGPARGSVRAGERALAPDLGRGTMLLLIALSNTAFHLWAAEHGPSGWHPIDGSAVDRAVQFAMITALDLRTYPLFAFLFGYGMMSLYMRQTEAGASPRAGVALLRRRSLLLLAFGLAHAALLMAGDIIGAYGLSSLILGWLFLRRGQRTLLAWSGVGAAILLWSAVPAFTALATGDLGRIGAPATEAATAAYAAGETDPVAAAATRLQTWAFVTLGGGLLAFGSHALMLLGFWAARRRILEEPHRHLRLIGWTAAIGLTIGWSGGLLSALAHVGAIDVPPNAVGEEGALSRIQEVTGVPGGLGYVAVFALLAHWLRTRSRGGGHGVAVQAVAAVGKRSLSSYMAHSLMFSPLLAAWGLGLGATMGSAGMAAFAIGVWLVTVVGAYALERQGRPGPAEALLRRLMYGRPPEQRQSRGESQ</sequence>
<evidence type="ECO:0000259" key="3">
    <source>
        <dbReference type="Pfam" id="PF04235"/>
    </source>
</evidence>
<gene>
    <name evidence="4" type="ORF">HNR23_004206</name>
</gene>
<feature type="transmembrane region" description="Helical" evidence="2">
    <location>
        <begin position="262"/>
        <end position="290"/>
    </location>
</feature>
<feature type="transmembrane region" description="Helical" evidence="2">
    <location>
        <begin position="382"/>
        <end position="402"/>
    </location>
</feature>
<keyword evidence="2" id="KW-0472">Membrane</keyword>
<keyword evidence="5" id="KW-1185">Reference proteome</keyword>
<feature type="transmembrane region" description="Helical" evidence="2">
    <location>
        <begin position="165"/>
        <end position="188"/>
    </location>
</feature>
<feature type="compositionally biased region" description="Basic and acidic residues" evidence="1">
    <location>
        <begin position="1"/>
        <end position="12"/>
    </location>
</feature>
<keyword evidence="2" id="KW-1133">Transmembrane helix</keyword>
<dbReference type="PANTHER" id="PTHR30590">
    <property type="entry name" value="INNER MEMBRANE PROTEIN"/>
    <property type="match status" value="1"/>
</dbReference>
<evidence type="ECO:0000256" key="1">
    <source>
        <dbReference type="SAM" id="MobiDB-lite"/>
    </source>
</evidence>
<feature type="transmembrane region" description="Helical" evidence="2">
    <location>
        <begin position="225"/>
        <end position="250"/>
    </location>
</feature>
<evidence type="ECO:0000256" key="2">
    <source>
        <dbReference type="SAM" id="Phobius"/>
    </source>
</evidence>
<dbReference type="EMBL" id="JACHDS010000001">
    <property type="protein sequence ID" value="MBB6174146.1"/>
    <property type="molecule type" value="Genomic_DNA"/>
</dbReference>
<evidence type="ECO:0000313" key="5">
    <source>
        <dbReference type="Proteomes" id="UP000546642"/>
    </source>
</evidence>
<reference evidence="4 5" key="1">
    <citation type="submission" date="2020-08" db="EMBL/GenBank/DDBJ databases">
        <title>Sequencing the genomes of 1000 actinobacteria strains.</title>
        <authorList>
            <person name="Klenk H.-P."/>
        </authorList>
    </citation>
    <scope>NUCLEOTIDE SEQUENCE [LARGE SCALE GENOMIC DNA]</scope>
    <source>
        <strain evidence="4 5">DSM 46659</strain>
    </source>
</reference>
<feature type="transmembrane region" description="Helical" evidence="2">
    <location>
        <begin position="357"/>
        <end position="376"/>
    </location>
</feature>
<keyword evidence="2" id="KW-0812">Transmembrane</keyword>
<dbReference type="RefSeq" id="WP_246421818.1">
    <property type="nucleotide sequence ID" value="NZ_JACHDS010000001.1"/>
</dbReference>
<feature type="transmembrane region" description="Helical" evidence="2">
    <location>
        <begin position="125"/>
        <end position="158"/>
    </location>
</feature>
<evidence type="ECO:0000313" key="4">
    <source>
        <dbReference type="EMBL" id="MBB6174146.1"/>
    </source>
</evidence>
<protein>
    <submittedName>
        <fullName evidence="4">Putative membrane protein YeiB</fullName>
    </submittedName>
</protein>
<dbReference type="Proteomes" id="UP000546642">
    <property type="component" value="Unassembled WGS sequence"/>
</dbReference>
<feature type="transmembrane region" description="Helical" evidence="2">
    <location>
        <begin position="310"/>
        <end position="330"/>
    </location>
</feature>
<feature type="region of interest" description="Disordered" evidence="1">
    <location>
        <begin position="1"/>
        <end position="27"/>
    </location>
</feature>
<accession>A0A7W9YN54</accession>